<protein>
    <submittedName>
        <fullName evidence="1">Uncharacterized protein</fullName>
    </submittedName>
</protein>
<comment type="caution">
    <text evidence="1">The sequence shown here is derived from an EMBL/GenBank/DDBJ whole genome shotgun (WGS) entry which is preliminary data.</text>
</comment>
<evidence type="ECO:0000313" key="1">
    <source>
        <dbReference type="EMBL" id="MBC2600793.1"/>
    </source>
</evidence>
<proteinExistence type="predicted"/>
<evidence type="ECO:0000313" key="2">
    <source>
        <dbReference type="Proteomes" id="UP000525652"/>
    </source>
</evidence>
<keyword evidence="2" id="KW-1185">Reference proteome</keyword>
<organism evidence="1 2">
    <name type="scientific">Puniceicoccus vermicola</name>
    <dbReference type="NCBI Taxonomy" id="388746"/>
    <lineage>
        <taxon>Bacteria</taxon>
        <taxon>Pseudomonadati</taxon>
        <taxon>Verrucomicrobiota</taxon>
        <taxon>Opitutia</taxon>
        <taxon>Puniceicoccales</taxon>
        <taxon>Puniceicoccaceae</taxon>
        <taxon>Puniceicoccus</taxon>
    </lineage>
</organism>
<gene>
    <name evidence="1" type="ORF">H5P30_03245</name>
</gene>
<sequence length="234" mass="26350">MATKFLAAGTPLASINADDLVPGETPPIQRNWGRAKEDIWRVDNLETYDGTGNCLLFDRQEDATPGSWGVGLTLPSYNADWLGVRLAFKFEGSATEAKASLEVRTESNNRLYYANIGSSKGKDPITLVNADGTWKTKAVNYFDREVWNRITWFIPTALGETQEMRVKLEHYDRESEDWIQVGKIEGLEIEVTQIPMIFRINFPANTGPIQLRFDDLVIITLDDAEMASLLNPNF</sequence>
<accession>A0A7X1AXH5</accession>
<dbReference type="RefSeq" id="WP_185691531.1">
    <property type="nucleotide sequence ID" value="NZ_JACHVA010000036.1"/>
</dbReference>
<dbReference type="EMBL" id="JACHVA010000036">
    <property type="protein sequence ID" value="MBC2600793.1"/>
    <property type="molecule type" value="Genomic_DNA"/>
</dbReference>
<reference evidence="1 2" key="1">
    <citation type="submission" date="2020-07" db="EMBL/GenBank/DDBJ databases">
        <authorList>
            <person name="Feng X."/>
        </authorList>
    </citation>
    <scope>NUCLEOTIDE SEQUENCE [LARGE SCALE GENOMIC DNA]</scope>
    <source>
        <strain evidence="1 2">JCM14086</strain>
    </source>
</reference>
<dbReference type="Proteomes" id="UP000525652">
    <property type="component" value="Unassembled WGS sequence"/>
</dbReference>
<dbReference type="AlphaFoldDB" id="A0A7X1AXH5"/>
<name>A0A7X1AXH5_9BACT</name>